<dbReference type="SUPFAM" id="SSF48726">
    <property type="entry name" value="Immunoglobulin"/>
    <property type="match status" value="1"/>
</dbReference>
<dbReference type="GO" id="GO:0007229">
    <property type="term" value="P:integrin-mediated signaling pathway"/>
    <property type="evidence" value="ECO:0007669"/>
    <property type="project" value="InterPro"/>
</dbReference>
<dbReference type="Proteomes" id="UP000515152">
    <property type="component" value="Chromosome 10"/>
</dbReference>
<evidence type="ECO:0000256" key="2">
    <source>
        <dbReference type="SAM" id="Phobius"/>
    </source>
</evidence>
<dbReference type="Pfam" id="PF03921">
    <property type="entry name" value="ICAM_N"/>
    <property type="match status" value="1"/>
</dbReference>
<dbReference type="InterPro" id="IPR007110">
    <property type="entry name" value="Ig-like_dom"/>
</dbReference>
<name>A0A6P8FWF7_CLUHA</name>
<dbReference type="GO" id="GO:2000403">
    <property type="term" value="P:positive regulation of lymphocyte migration"/>
    <property type="evidence" value="ECO:0007669"/>
    <property type="project" value="InterPro"/>
</dbReference>
<feature type="compositionally biased region" description="Basic and acidic residues" evidence="1">
    <location>
        <begin position="290"/>
        <end position="300"/>
    </location>
</feature>
<dbReference type="InterPro" id="IPR013783">
    <property type="entry name" value="Ig-like_fold"/>
</dbReference>
<feature type="chain" id="PRO_5027842495" evidence="3">
    <location>
        <begin position="25"/>
        <end position="355"/>
    </location>
</feature>
<dbReference type="KEGG" id="char:116222138"/>
<dbReference type="InterPro" id="IPR037413">
    <property type="entry name" value="MADCAM1"/>
</dbReference>
<dbReference type="InterPro" id="IPR003599">
    <property type="entry name" value="Ig_sub"/>
</dbReference>
<dbReference type="GO" id="GO:0098640">
    <property type="term" value="F:integrin binding involved in cell-matrix adhesion"/>
    <property type="evidence" value="ECO:0007669"/>
    <property type="project" value="InterPro"/>
</dbReference>
<feature type="signal peptide" evidence="3">
    <location>
        <begin position="1"/>
        <end position="24"/>
    </location>
</feature>
<protein>
    <submittedName>
        <fullName evidence="6">Vascular cell adhesion protein 1-like isoform X1</fullName>
    </submittedName>
</protein>
<feature type="domain" description="Ig-like" evidence="4">
    <location>
        <begin position="25"/>
        <end position="108"/>
    </location>
</feature>
<evidence type="ECO:0000313" key="5">
    <source>
        <dbReference type="Proteomes" id="UP000515152"/>
    </source>
</evidence>
<dbReference type="InterPro" id="IPR036179">
    <property type="entry name" value="Ig-like_dom_sf"/>
</dbReference>
<evidence type="ECO:0000256" key="1">
    <source>
        <dbReference type="SAM" id="MobiDB-lite"/>
    </source>
</evidence>
<keyword evidence="2" id="KW-0472">Membrane</keyword>
<dbReference type="PROSITE" id="PS50835">
    <property type="entry name" value="IG_LIKE"/>
    <property type="match status" value="1"/>
</dbReference>
<feature type="compositionally biased region" description="Polar residues" evidence="1">
    <location>
        <begin position="262"/>
        <end position="289"/>
    </location>
</feature>
<evidence type="ECO:0000313" key="6">
    <source>
        <dbReference type="RefSeq" id="XP_031431024.1"/>
    </source>
</evidence>
<organism evidence="5 6">
    <name type="scientific">Clupea harengus</name>
    <name type="common">Atlantic herring</name>
    <dbReference type="NCBI Taxonomy" id="7950"/>
    <lineage>
        <taxon>Eukaryota</taxon>
        <taxon>Metazoa</taxon>
        <taxon>Chordata</taxon>
        <taxon>Craniata</taxon>
        <taxon>Vertebrata</taxon>
        <taxon>Euteleostomi</taxon>
        <taxon>Actinopterygii</taxon>
        <taxon>Neopterygii</taxon>
        <taxon>Teleostei</taxon>
        <taxon>Clupei</taxon>
        <taxon>Clupeiformes</taxon>
        <taxon>Clupeoidei</taxon>
        <taxon>Clupeidae</taxon>
        <taxon>Clupea</taxon>
    </lineage>
</organism>
<dbReference type="GO" id="GO:0016020">
    <property type="term" value="C:membrane"/>
    <property type="evidence" value="ECO:0007669"/>
    <property type="project" value="InterPro"/>
</dbReference>
<dbReference type="InterPro" id="IPR013768">
    <property type="entry name" value="ICAM_N"/>
</dbReference>
<proteinExistence type="predicted"/>
<sequence length="355" mass="38777">MAHQQHHLLVRCLSLILLGTAVHAHTVSIQPNKRFVELGSAFNFSCSTDCPGARVTWVTLTDDIDFTTTEINLGNVLSVSSTLESHAGSYTCTSRCKQSSKRATATLNVFSFPDPVLSMAPLNPVSGQPVQVNCTVTAVYCSLEYKVDIKLFREDELSGPMYELCDESIFCDHTLSATDRTGGKRVNYRCLAEFTDFIHTINKTANATLHFQDTGVVESKQDTSPTLASLTSRAATTMAPITDTSPVESAITREPNRPDGTPVSSKEQATSSQPITKSSQLEGSTTQTQDSRESNMEKATEEVSKFTTSIVGASATLLLSIVGIVAYLYKYGRKLPPCLRRSQRKENTDKLKEVL</sequence>
<keyword evidence="3" id="KW-0732">Signal</keyword>
<keyword evidence="2" id="KW-1133">Transmembrane helix</keyword>
<feature type="region of interest" description="Disordered" evidence="1">
    <location>
        <begin position="237"/>
        <end position="300"/>
    </location>
</feature>
<gene>
    <name evidence="6" type="primary">LOC116222138</name>
</gene>
<dbReference type="OrthoDB" id="8873218at2759"/>
<dbReference type="PANTHER" id="PTHR14162:SF1">
    <property type="entry name" value="MUCOSAL ADDRESSIN CELL ADHESION MOLECULE 1"/>
    <property type="match status" value="1"/>
</dbReference>
<evidence type="ECO:0000256" key="3">
    <source>
        <dbReference type="SAM" id="SignalP"/>
    </source>
</evidence>
<dbReference type="RefSeq" id="XP_031431024.1">
    <property type="nucleotide sequence ID" value="XM_031575164.2"/>
</dbReference>
<dbReference type="AlphaFoldDB" id="A0A6P8FWF7"/>
<dbReference type="PANTHER" id="PTHR14162">
    <property type="entry name" value="MUCOSAL ADDRESSIN CELL ADHESION MOLECULE-1"/>
    <property type="match status" value="1"/>
</dbReference>
<dbReference type="Gene3D" id="2.60.40.10">
    <property type="entry name" value="Immunoglobulins"/>
    <property type="match status" value="1"/>
</dbReference>
<accession>A0A6P8FWF7</accession>
<keyword evidence="2" id="KW-0812">Transmembrane</keyword>
<dbReference type="GeneID" id="116222138"/>
<evidence type="ECO:0000259" key="4">
    <source>
        <dbReference type="PROSITE" id="PS50835"/>
    </source>
</evidence>
<keyword evidence="5" id="KW-1185">Reference proteome</keyword>
<reference evidence="6" key="1">
    <citation type="submission" date="2025-08" db="UniProtKB">
        <authorList>
            <consortium name="RefSeq"/>
        </authorList>
    </citation>
    <scope>IDENTIFICATION</scope>
</reference>
<feature type="transmembrane region" description="Helical" evidence="2">
    <location>
        <begin position="310"/>
        <end position="329"/>
    </location>
</feature>
<dbReference type="SMART" id="SM00409">
    <property type="entry name" value="IG"/>
    <property type="match status" value="1"/>
</dbReference>